<feature type="domain" description="S1 motif" evidence="5">
    <location>
        <begin position="288"/>
        <end position="357"/>
    </location>
</feature>
<dbReference type="GO" id="GO:0003735">
    <property type="term" value="F:structural constituent of ribosome"/>
    <property type="evidence" value="ECO:0007669"/>
    <property type="project" value="TreeGrafter"/>
</dbReference>
<dbReference type="CDD" id="cd04465">
    <property type="entry name" value="S1_RPS1_repeat_ec2_hs2"/>
    <property type="match status" value="1"/>
</dbReference>
<dbReference type="RefSeq" id="WP_286136351.1">
    <property type="nucleotide sequence ID" value="NZ_BRPL01000002.1"/>
</dbReference>
<reference evidence="6" key="1">
    <citation type="submission" date="2022-07" db="EMBL/GenBank/DDBJ databases">
        <authorList>
            <person name="Kouya T."/>
            <person name="Ishiyama Y."/>
        </authorList>
    </citation>
    <scope>NUCLEOTIDE SEQUENCE</scope>
    <source>
        <strain evidence="6">WR16-4</strain>
    </source>
</reference>
<dbReference type="Pfam" id="PF00575">
    <property type="entry name" value="S1"/>
    <property type="match status" value="4"/>
</dbReference>
<dbReference type="PANTHER" id="PTHR10724:SF7">
    <property type="entry name" value="SMALL RIBOSOMAL SUBUNIT PROTEIN BS1C"/>
    <property type="match status" value="1"/>
</dbReference>
<reference evidence="6" key="2">
    <citation type="journal article" date="2023" name="PLoS ONE">
        <title>Philodulcilactobacillus myokoensis gen. nov., sp. nov., a fructophilic, acidophilic, and agar-phobic lactic acid bacterium isolated from fermented vegetable extracts.</title>
        <authorList>
            <person name="Kouya T."/>
            <person name="Ishiyama Y."/>
            <person name="Ohashi S."/>
            <person name="Kumakubo R."/>
            <person name="Yamazaki T."/>
            <person name="Otaki T."/>
        </authorList>
    </citation>
    <scope>NUCLEOTIDE SEQUENCE</scope>
    <source>
        <strain evidence="6">WR16-4</strain>
    </source>
</reference>
<feature type="domain" description="S1 motif" evidence="5">
    <location>
        <begin position="203"/>
        <end position="271"/>
    </location>
</feature>
<dbReference type="EMBL" id="BRPL01000002">
    <property type="protein sequence ID" value="GLB46889.1"/>
    <property type="molecule type" value="Genomic_DNA"/>
</dbReference>
<evidence type="ECO:0000259" key="5">
    <source>
        <dbReference type="PROSITE" id="PS50126"/>
    </source>
</evidence>
<organism evidence="6 7">
    <name type="scientific">Philodulcilactobacillus myokoensis</name>
    <dbReference type="NCBI Taxonomy" id="2929573"/>
    <lineage>
        <taxon>Bacteria</taxon>
        <taxon>Bacillati</taxon>
        <taxon>Bacillota</taxon>
        <taxon>Bacilli</taxon>
        <taxon>Lactobacillales</taxon>
        <taxon>Lactobacillaceae</taxon>
        <taxon>Philodulcilactobacillus</taxon>
    </lineage>
</organism>
<feature type="domain" description="S1 motif" evidence="5">
    <location>
        <begin position="25"/>
        <end position="99"/>
    </location>
</feature>
<evidence type="ECO:0000256" key="1">
    <source>
        <dbReference type="ARBA" id="ARBA00006767"/>
    </source>
</evidence>
<dbReference type="FunFam" id="2.40.50.140:FF:000051">
    <property type="entry name" value="RNA-binding transcriptional accessory protein"/>
    <property type="match status" value="2"/>
</dbReference>
<dbReference type="SMART" id="SM00316">
    <property type="entry name" value="S1"/>
    <property type="match status" value="4"/>
</dbReference>
<evidence type="ECO:0000256" key="3">
    <source>
        <dbReference type="ARBA" id="ARBA00023274"/>
    </source>
</evidence>
<dbReference type="PRINTS" id="PR00681">
    <property type="entry name" value="RIBOSOMALS1"/>
</dbReference>
<evidence type="ECO:0000313" key="7">
    <source>
        <dbReference type="Proteomes" id="UP001144204"/>
    </source>
</evidence>
<dbReference type="PROSITE" id="PS50126">
    <property type="entry name" value="S1"/>
    <property type="match status" value="4"/>
</dbReference>
<name>A0A9W6B2E7_9LACO</name>
<dbReference type="CDD" id="cd05688">
    <property type="entry name" value="S1_RPS1_repeat_ec3"/>
    <property type="match status" value="1"/>
</dbReference>
<feature type="compositionally biased region" description="Basic and acidic residues" evidence="4">
    <location>
        <begin position="401"/>
        <end position="414"/>
    </location>
</feature>
<comment type="caution">
    <text evidence="6">The sequence shown here is derived from an EMBL/GenBank/DDBJ whole genome shotgun (WGS) entry which is preliminary data.</text>
</comment>
<feature type="domain" description="S1 motif" evidence="5">
    <location>
        <begin position="117"/>
        <end position="182"/>
    </location>
</feature>
<dbReference type="InterPro" id="IPR050437">
    <property type="entry name" value="Ribos_protein_bS1-like"/>
</dbReference>
<sequence>MSETDGNKNKELMNALNSVKKVNVGDVVNAEVLAIDDNKQLIVGIEDSGVEGVVPPRELSSKPINNINDAFKVGDKIKVLVVTKIGGDKEGGSYVLSIRRVQSRKAWDEIQAKADAKETIKVPVSRAVRGGLVVDAGVRGFIPASMITDHFVRDLNQFKGQTLECKIIEVVPEKNRLILSHRAIVEEDRKAARDKVMSNISEGDTVEGKVARLTNFGAFIDLGGIDGLVHISQISYAHVDKPSDVLKVGQEVKVKVMSIDQDRGRISLSMKALEPEPWDSIEEKAPKGSIVTGTVKRLVDFGAFVEVIPGVEGLLHISQISHQHVNTPSDVLKVGQEVKVKVLDVQPENHRLSLSMRALEPEPDRNDGNNKAPRHNVNDNSKTNAPTEENGFTLGDIVGNELKKEENKNNKNNK</sequence>
<dbReference type="SUPFAM" id="SSF50249">
    <property type="entry name" value="Nucleic acid-binding proteins"/>
    <property type="match status" value="4"/>
</dbReference>
<feature type="region of interest" description="Disordered" evidence="4">
    <location>
        <begin position="355"/>
        <end position="414"/>
    </location>
</feature>
<dbReference type="PANTHER" id="PTHR10724">
    <property type="entry name" value="30S RIBOSOMAL PROTEIN S1"/>
    <property type="match status" value="1"/>
</dbReference>
<keyword evidence="3" id="KW-0687">Ribonucleoprotein</keyword>
<dbReference type="GO" id="GO:0006412">
    <property type="term" value="P:translation"/>
    <property type="evidence" value="ECO:0007669"/>
    <property type="project" value="TreeGrafter"/>
</dbReference>
<evidence type="ECO:0000313" key="6">
    <source>
        <dbReference type="EMBL" id="GLB46889.1"/>
    </source>
</evidence>
<dbReference type="NCBIfam" id="NF005208">
    <property type="entry name" value="PRK06676.1"/>
    <property type="match status" value="1"/>
</dbReference>
<dbReference type="InterPro" id="IPR003029">
    <property type="entry name" value="S1_domain"/>
</dbReference>
<keyword evidence="2 6" id="KW-0689">Ribosomal protein</keyword>
<gene>
    <name evidence="6" type="primary">rpsA</name>
    <name evidence="6" type="ORF">WR164_08680</name>
</gene>
<evidence type="ECO:0000256" key="4">
    <source>
        <dbReference type="SAM" id="MobiDB-lite"/>
    </source>
</evidence>
<accession>A0A9W6B2E7</accession>
<protein>
    <submittedName>
        <fullName evidence="6">30S ribosomal protein S1</fullName>
    </submittedName>
</protein>
<dbReference type="InterPro" id="IPR035104">
    <property type="entry name" value="Ribosomal_protein_S1-like"/>
</dbReference>
<comment type="similarity">
    <text evidence="1">Belongs to the bacterial ribosomal protein bS1 family.</text>
</comment>
<feature type="compositionally biased region" description="Basic and acidic residues" evidence="4">
    <location>
        <begin position="359"/>
        <end position="368"/>
    </location>
</feature>
<evidence type="ECO:0000256" key="2">
    <source>
        <dbReference type="ARBA" id="ARBA00022980"/>
    </source>
</evidence>
<dbReference type="Proteomes" id="UP001144204">
    <property type="component" value="Unassembled WGS sequence"/>
</dbReference>
<dbReference type="GO" id="GO:0022627">
    <property type="term" value="C:cytosolic small ribosomal subunit"/>
    <property type="evidence" value="ECO:0007669"/>
    <property type="project" value="TreeGrafter"/>
</dbReference>
<dbReference type="InterPro" id="IPR012340">
    <property type="entry name" value="NA-bd_OB-fold"/>
</dbReference>
<keyword evidence="7" id="KW-1185">Reference proteome</keyword>
<dbReference type="AlphaFoldDB" id="A0A9W6B2E7"/>
<dbReference type="Gene3D" id="2.40.50.140">
    <property type="entry name" value="Nucleic acid-binding proteins"/>
    <property type="match status" value="4"/>
</dbReference>
<proteinExistence type="inferred from homology"/>
<feature type="compositionally biased region" description="Polar residues" evidence="4">
    <location>
        <begin position="378"/>
        <end position="387"/>
    </location>
</feature>
<dbReference type="GO" id="GO:0003729">
    <property type="term" value="F:mRNA binding"/>
    <property type="evidence" value="ECO:0007669"/>
    <property type="project" value="TreeGrafter"/>
</dbReference>